<keyword evidence="2" id="KW-1185">Reference proteome</keyword>
<dbReference type="EMBL" id="FTOR01000007">
    <property type="protein sequence ID" value="SIT27475.1"/>
    <property type="molecule type" value="Genomic_DNA"/>
</dbReference>
<proteinExistence type="predicted"/>
<sequence length="59" mass="6746">MPVILDIRKDIRYLQGAEDANQECALKMLKEGISFSLIQKITGHTLEQLKKMEEQLKAS</sequence>
<gene>
    <name evidence="1" type="ORF">SAMN05421788_107245</name>
</gene>
<dbReference type="Proteomes" id="UP000186917">
    <property type="component" value="Unassembled WGS sequence"/>
</dbReference>
<protein>
    <submittedName>
        <fullName evidence="1">Uncharacterized protein</fullName>
    </submittedName>
</protein>
<evidence type="ECO:0000313" key="1">
    <source>
        <dbReference type="EMBL" id="SIT27475.1"/>
    </source>
</evidence>
<dbReference type="RefSeq" id="WP_076380847.1">
    <property type="nucleotide sequence ID" value="NZ_AP017422.1"/>
</dbReference>
<organism evidence="1 2">
    <name type="scientific">Filimonas lacunae</name>
    <dbReference type="NCBI Taxonomy" id="477680"/>
    <lineage>
        <taxon>Bacteria</taxon>
        <taxon>Pseudomonadati</taxon>
        <taxon>Bacteroidota</taxon>
        <taxon>Chitinophagia</taxon>
        <taxon>Chitinophagales</taxon>
        <taxon>Chitinophagaceae</taxon>
        <taxon>Filimonas</taxon>
    </lineage>
</organism>
<dbReference type="AlphaFoldDB" id="A0A173MG58"/>
<accession>A0A173MG58</accession>
<name>A0A173MG58_9BACT</name>
<dbReference type="KEGG" id="fln:FLA_2602"/>
<reference evidence="2" key="1">
    <citation type="submission" date="2017-01" db="EMBL/GenBank/DDBJ databases">
        <authorList>
            <person name="Varghese N."/>
            <person name="Submissions S."/>
        </authorList>
    </citation>
    <scope>NUCLEOTIDE SEQUENCE [LARGE SCALE GENOMIC DNA]</scope>
    <source>
        <strain evidence="2">DSM 21054</strain>
    </source>
</reference>
<evidence type="ECO:0000313" key="2">
    <source>
        <dbReference type="Proteomes" id="UP000186917"/>
    </source>
</evidence>